<dbReference type="RefSeq" id="XP_029220999.1">
    <property type="nucleotide sequence ID" value="XM_029362034.1"/>
</dbReference>
<dbReference type="PANTHER" id="PTHR46512:SF9">
    <property type="entry name" value="PEPTIDYLPROLYL ISOMERASE"/>
    <property type="match status" value="1"/>
</dbReference>
<gene>
    <name evidence="1" type="ORF">BESB_034480</name>
</gene>
<organism evidence="1 2">
    <name type="scientific">Besnoitia besnoiti</name>
    <name type="common">Apicomplexan protozoan</name>
    <dbReference type="NCBI Taxonomy" id="94643"/>
    <lineage>
        <taxon>Eukaryota</taxon>
        <taxon>Sar</taxon>
        <taxon>Alveolata</taxon>
        <taxon>Apicomplexa</taxon>
        <taxon>Conoidasida</taxon>
        <taxon>Coccidia</taxon>
        <taxon>Eucoccidiorida</taxon>
        <taxon>Eimeriorina</taxon>
        <taxon>Sarcocystidae</taxon>
        <taxon>Besnoitia</taxon>
    </lineage>
</organism>
<name>A0A2A9MMZ3_BESBE</name>
<evidence type="ECO:0000313" key="1">
    <source>
        <dbReference type="EMBL" id="PFH36990.1"/>
    </source>
</evidence>
<dbReference type="InterPro" id="IPR050754">
    <property type="entry name" value="FKBP4/5/8-like"/>
</dbReference>
<dbReference type="STRING" id="94643.A0A2A9MMZ3"/>
<dbReference type="KEGG" id="bbes:BESB_034480"/>
<dbReference type="Gene3D" id="1.25.40.10">
    <property type="entry name" value="Tetratricopeptide repeat domain"/>
    <property type="match status" value="1"/>
</dbReference>
<dbReference type="PANTHER" id="PTHR46512">
    <property type="entry name" value="PEPTIDYLPROLYL ISOMERASE"/>
    <property type="match status" value="1"/>
</dbReference>
<dbReference type="GeneID" id="40308429"/>
<dbReference type="OrthoDB" id="2423701at2759"/>
<dbReference type="EMBL" id="NWUJ01000002">
    <property type="protein sequence ID" value="PFH36990.1"/>
    <property type="molecule type" value="Genomic_DNA"/>
</dbReference>
<dbReference type="InterPro" id="IPR011990">
    <property type="entry name" value="TPR-like_helical_dom_sf"/>
</dbReference>
<dbReference type="Proteomes" id="UP000224006">
    <property type="component" value="Chromosome II"/>
</dbReference>
<protein>
    <submittedName>
        <fullName evidence="1">TPR repeat-containing protein</fullName>
    </submittedName>
</protein>
<dbReference type="SUPFAM" id="SSF48452">
    <property type="entry name" value="TPR-like"/>
    <property type="match status" value="1"/>
</dbReference>
<reference evidence="1 2" key="1">
    <citation type="submission" date="2017-09" db="EMBL/GenBank/DDBJ databases">
        <title>Genome sequencing of Besnoitia besnoiti strain Bb-Ger1.</title>
        <authorList>
            <person name="Schares G."/>
            <person name="Venepally P."/>
            <person name="Lorenzi H.A."/>
        </authorList>
    </citation>
    <scope>NUCLEOTIDE SEQUENCE [LARGE SCALE GENOMIC DNA]</scope>
    <source>
        <strain evidence="1 2">Bb-Ger1</strain>
    </source>
</reference>
<sequence length="591" mass="67924">MAMHESEAFWNEFFRRPGAQKAVQLEQRLIMKEAAADLKLRHEREKAEMTELLNSCSPDIRDLVQPMLGSSRVKRLLSAVRQRAADNDRSFEDELRSAATTLEKLEKLREEQEQSPAAFSAAEEYLDQVRVEAAKEIGPSDYETPTERTWRDIPQDELAERLCKGEICPREEWIPGLSKDKRPLDPESLDEHLKLGDRMLQDGREAYAAGDFDLASIRFTQGVQLLNWVKAARTEDQYRVDEMYLMHLRNQAQAALKLEKFQEAIRACTTIIQDIDEHDAKARYRRAQAYTMLGLIKCAKDDYVFILKSPYVDETAVKAARVALANLRRILNNYKLQTRKTVQRSVAVDVFTGDRTSHEATESDHDAFARGYQTRSTEAQQGKEQWCVSEARPPANRTDGNISGLFDGAHNDRLSSDDDGSCDDGAVFDDGHVKFSRKNKKKTWFDDTIETERPAIAGVPERPTGMESKQAGVCKHRKGNSLPTLPLEDTKLLLEDLLDCYTKPETQTQLQEASRAADFDMRRFLIRVRKYLPEIQRHVFERHHLPGRNNKENLRIMEKSVAWWRSQDETVDELRRECWSAIFGDLVDIDV</sequence>
<comment type="caution">
    <text evidence="1">The sequence shown here is derived from an EMBL/GenBank/DDBJ whole genome shotgun (WGS) entry which is preliminary data.</text>
</comment>
<proteinExistence type="predicted"/>
<accession>A0A2A9MMZ3</accession>
<keyword evidence="2" id="KW-1185">Reference proteome</keyword>
<evidence type="ECO:0000313" key="2">
    <source>
        <dbReference type="Proteomes" id="UP000224006"/>
    </source>
</evidence>
<dbReference type="VEuPathDB" id="ToxoDB:BESB_034480"/>
<dbReference type="AlphaFoldDB" id="A0A2A9MMZ3"/>